<dbReference type="EMBL" id="MT776524">
    <property type="protein sequence ID" value="QNT35497.1"/>
    <property type="molecule type" value="Genomic_DNA"/>
</dbReference>
<proteinExistence type="inferred from homology"/>
<comment type="similarity">
    <text evidence="2">Belongs to the acylphosphatase family.</text>
</comment>
<dbReference type="GO" id="GO:0003998">
    <property type="term" value="F:acylphosphatase activity"/>
    <property type="evidence" value="ECO:0007669"/>
    <property type="project" value="UniProtKB-EC"/>
</dbReference>
<name>A0A7H1KNI3_9EURY</name>
<evidence type="ECO:0000259" key="4">
    <source>
        <dbReference type="PROSITE" id="PS51160"/>
    </source>
</evidence>
<dbReference type="Pfam" id="PF00708">
    <property type="entry name" value="Acylphosphatase"/>
    <property type="match status" value="1"/>
</dbReference>
<feature type="active site" evidence="1">
    <location>
        <position position="36"/>
    </location>
</feature>
<dbReference type="EC" id="3.6.1.7" evidence="1"/>
<organism evidence="5">
    <name type="scientific">uncultured Methanosarcinales archaeon</name>
    <dbReference type="NCBI Taxonomy" id="183757"/>
    <lineage>
        <taxon>Archaea</taxon>
        <taxon>Methanobacteriati</taxon>
        <taxon>Methanobacteriota</taxon>
        <taxon>Stenosarchaea group</taxon>
        <taxon>Methanomicrobia</taxon>
        <taxon>Methanosarcinales</taxon>
        <taxon>environmental samples</taxon>
    </lineage>
</organism>
<feature type="active site" evidence="1">
    <location>
        <position position="18"/>
    </location>
</feature>
<dbReference type="PANTHER" id="PTHR47268">
    <property type="entry name" value="ACYLPHOSPHATASE"/>
    <property type="match status" value="1"/>
</dbReference>
<evidence type="ECO:0000313" key="5">
    <source>
        <dbReference type="EMBL" id="QNT35497.1"/>
    </source>
</evidence>
<protein>
    <recommendedName>
        <fullName evidence="1">acylphosphatase</fullName>
        <ecNumber evidence="1">3.6.1.7</ecNumber>
    </recommendedName>
</protein>
<evidence type="ECO:0000256" key="3">
    <source>
        <dbReference type="SAM" id="Coils"/>
    </source>
</evidence>
<keyword evidence="3" id="KW-0175">Coiled coil</keyword>
<dbReference type="PANTHER" id="PTHR47268:SF4">
    <property type="entry name" value="ACYLPHOSPHATASE"/>
    <property type="match status" value="1"/>
</dbReference>
<evidence type="ECO:0000256" key="1">
    <source>
        <dbReference type="PROSITE-ProRule" id="PRU00520"/>
    </source>
</evidence>
<dbReference type="AlphaFoldDB" id="A0A7H1KNI3"/>
<dbReference type="InterPro" id="IPR001792">
    <property type="entry name" value="Acylphosphatase-like_dom"/>
</dbReference>
<reference evidence="5" key="1">
    <citation type="submission" date="2020-07" db="EMBL/GenBank/DDBJ databases">
        <title>Unique genomic features of the anaerobic methanotrophic archaea.</title>
        <authorList>
            <person name="Chadwick G.L."/>
            <person name="Skennerton C.T."/>
            <person name="Laso-Perez R."/>
            <person name="Leu A.O."/>
            <person name="Speth D.R."/>
            <person name="Yu H."/>
            <person name="Morgan-Lang C."/>
            <person name="Hatzenpichler R."/>
            <person name="Goudeau D."/>
            <person name="Malmstrom R."/>
            <person name="Brazelton W.J."/>
            <person name="Woyke T."/>
            <person name="Hallam S.J."/>
            <person name="Tyson G.W."/>
            <person name="Wegener G."/>
            <person name="Boetius A."/>
            <person name="Orphan V."/>
        </authorList>
    </citation>
    <scope>NUCLEOTIDE SEQUENCE</scope>
</reference>
<gene>
    <name evidence="5" type="primary">yccX</name>
    <name evidence="5" type="ORF">ICMCNNFD_00015</name>
</gene>
<accession>A0A7H1KNI3</accession>
<dbReference type="InterPro" id="IPR036046">
    <property type="entry name" value="Acylphosphatase-like_dom_sf"/>
</dbReference>
<dbReference type="Gene3D" id="3.30.70.100">
    <property type="match status" value="1"/>
</dbReference>
<dbReference type="InterPro" id="IPR020456">
    <property type="entry name" value="Acylphosphatase"/>
</dbReference>
<feature type="coiled-coil region" evidence="3">
    <location>
        <begin position="175"/>
        <end position="209"/>
    </location>
</feature>
<comment type="catalytic activity">
    <reaction evidence="1">
        <text>an acyl phosphate + H2O = a carboxylate + phosphate + H(+)</text>
        <dbReference type="Rhea" id="RHEA:14965"/>
        <dbReference type="ChEBI" id="CHEBI:15377"/>
        <dbReference type="ChEBI" id="CHEBI:15378"/>
        <dbReference type="ChEBI" id="CHEBI:29067"/>
        <dbReference type="ChEBI" id="CHEBI:43474"/>
        <dbReference type="ChEBI" id="CHEBI:59918"/>
        <dbReference type="EC" id="3.6.1.7"/>
    </reaction>
</comment>
<sequence length="211" mass="24316">MKRVIVIAKGEVQRVGYRDIVEKIARKLHLTGYVENLKPYDVKIVAEGDESSLNEFLTRIRIDKHPASPVSVEDIDVEFGAATGEFEYFEIRRGDWTEELGERMDVAGALLYRSVELGIESVGIGREMLDKQEQMLDKQDQMIDKQDIHTHVLTEFRDRTQQNFDVLDVKYGKISDSVERAIDEMRDERKELRASVNNLTDAIIELARSKK</sequence>
<keyword evidence="1 5" id="KW-0378">Hydrolase</keyword>
<feature type="domain" description="Acylphosphatase-like" evidence="4">
    <location>
        <begin position="3"/>
        <end position="93"/>
    </location>
</feature>
<evidence type="ECO:0000256" key="2">
    <source>
        <dbReference type="RuleBase" id="RU004168"/>
    </source>
</evidence>
<dbReference type="PROSITE" id="PS51160">
    <property type="entry name" value="ACYLPHOSPHATASE_3"/>
    <property type="match status" value="1"/>
</dbReference>
<dbReference type="SUPFAM" id="SSF54975">
    <property type="entry name" value="Acylphosphatase/BLUF domain-like"/>
    <property type="match status" value="1"/>
</dbReference>